<feature type="region of interest" description="Disordered" evidence="1">
    <location>
        <begin position="283"/>
        <end position="303"/>
    </location>
</feature>
<dbReference type="AlphaFoldDB" id="A0A163QTS1"/>
<accession>A0A163QTS1</accession>
<proteinExistence type="predicted"/>
<reference evidence="2 3" key="1">
    <citation type="submission" date="2016-01" db="EMBL/GenBank/DDBJ databases">
        <title>Genome sequence of Oerskovia enterophila VJag, an agar and cellulose degrading bacterium.</title>
        <authorList>
            <person name="Poehlein A."/>
            <person name="Jag V."/>
            <person name="Bengelsdorf F."/>
            <person name="Duerre P."/>
            <person name="Daniel R."/>
        </authorList>
    </citation>
    <scope>NUCLEOTIDE SEQUENCE [LARGE SCALE GENOMIC DNA]</scope>
    <source>
        <strain evidence="2 3">VJag</strain>
    </source>
</reference>
<evidence type="ECO:0000256" key="1">
    <source>
        <dbReference type="SAM" id="MobiDB-lite"/>
    </source>
</evidence>
<gene>
    <name evidence="2" type="ORF">OJAG_28200</name>
</gene>
<dbReference type="PATRIC" id="fig|43678.3.peg.2950"/>
<name>A0A163QTS1_9CELL</name>
<dbReference type="STRING" id="43678.OJAG_28200"/>
<evidence type="ECO:0000313" key="2">
    <source>
        <dbReference type="EMBL" id="KZM34521.1"/>
    </source>
</evidence>
<dbReference type="Proteomes" id="UP000076447">
    <property type="component" value="Unassembled WGS sequence"/>
</dbReference>
<sequence>MSAQTSQYRKQYLLDRSRGIARAVPAGPVREHLDVLRERGLSYDAIADASQIAKATIHRIAKGGTATVRAGVADQLLAVQPAQVLARPNPAAFVPNLGARRRIRALLAAGWRHVDITAAAGYSDESTTPRSAVTLHQQGDWITRETHDAIVRAYQALSGGLGPGDLTRKRALAAGYPPPAAWDDELLDDPTALPAPGWRPGECKTPGCTAEPAPKHAACKRCYGRRRDKRRPDAPKPRVDLDEFMWLIDAGEDPQRATRRLGVSIGAVNQAAVRAGRKDVTRITRSISKSQRASAPSTLEGAA</sequence>
<dbReference type="OrthoDB" id="4551696at2"/>
<dbReference type="EMBL" id="LRIE01000079">
    <property type="protein sequence ID" value="KZM34521.1"/>
    <property type="molecule type" value="Genomic_DNA"/>
</dbReference>
<comment type="caution">
    <text evidence="2">The sequence shown here is derived from an EMBL/GenBank/DDBJ whole genome shotgun (WGS) entry which is preliminary data.</text>
</comment>
<protein>
    <submittedName>
        <fullName evidence="2">Uncharacterized protein</fullName>
    </submittedName>
</protein>
<organism evidence="2 3">
    <name type="scientific">Oerskovia enterophila</name>
    <dbReference type="NCBI Taxonomy" id="43678"/>
    <lineage>
        <taxon>Bacteria</taxon>
        <taxon>Bacillati</taxon>
        <taxon>Actinomycetota</taxon>
        <taxon>Actinomycetes</taxon>
        <taxon>Micrococcales</taxon>
        <taxon>Cellulomonadaceae</taxon>
        <taxon>Oerskovia</taxon>
    </lineage>
</organism>
<feature type="compositionally biased region" description="Polar residues" evidence="1">
    <location>
        <begin position="283"/>
        <end position="297"/>
    </location>
</feature>
<evidence type="ECO:0000313" key="3">
    <source>
        <dbReference type="Proteomes" id="UP000076447"/>
    </source>
</evidence>
<dbReference type="RefSeq" id="WP_068709232.1">
    <property type="nucleotide sequence ID" value="NZ_LRIE01000079.1"/>
</dbReference>